<dbReference type="InterPro" id="IPR039697">
    <property type="entry name" value="Alcohol_dehydrogenase_Fe"/>
</dbReference>
<dbReference type="PROSITE" id="PS00913">
    <property type="entry name" value="ADH_IRON_1"/>
    <property type="match status" value="1"/>
</dbReference>
<evidence type="ECO:0000313" key="8">
    <source>
        <dbReference type="Proteomes" id="UP000094291"/>
    </source>
</evidence>
<feature type="domain" description="Fe-containing alcohol dehydrogenase-like C-terminal" evidence="6">
    <location>
        <begin position="193"/>
        <end position="390"/>
    </location>
</feature>
<reference evidence="7 8" key="1">
    <citation type="submission" date="2016-08" db="EMBL/GenBank/DDBJ databases">
        <authorList>
            <person name="Seilhamer J.J."/>
        </authorList>
    </citation>
    <scope>NUCLEOTIDE SEQUENCE [LARGE SCALE GENOMIC DNA]</scope>
    <source>
        <strain evidence="7 8">PH27A</strain>
    </source>
</reference>
<dbReference type="Proteomes" id="UP000094291">
    <property type="component" value="Unassembled WGS sequence"/>
</dbReference>
<dbReference type="CDD" id="cd08194">
    <property type="entry name" value="Fe-ADH-like"/>
    <property type="match status" value="1"/>
</dbReference>
<evidence type="ECO:0000256" key="4">
    <source>
        <dbReference type="ARBA" id="ARBA00023027"/>
    </source>
</evidence>
<dbReference type="PANTHER" id="PTHR11496:SF102">
    <property type="entry name" value="ALCOHOL DEHYDROGENASE 4"/>
    <property type="match status" value="1"/>
</dbReference>
<comment type="caution">
    <text evidence="7">The sequence shown here is derived from an EMBL/GenBank/DDBJ whole genome shotgun (WGS) entry which is preliminary data.</text>
</comment>
<evidence type="ECO:0000256" key="3">
    <source>
        <dbReference type="ARBA" id="ARBA00023002"/>
    </source>
</evidence>
<dbReference type="GO" id="GO:0004022">
    <property type="term" value="F:alcohol dehydrogenase (NAD+) activity"/>
    <property type="evidence" value="ECO:0007669"/>
    <property type="project" value="TreeGrafter"/>
</dbReference>
<evidence type="ECO:0000256" key="1">
    <source>
        <dbReference type="ARBA" id="ARBA00001962"/>
    </source>
</evidence>
<organism evidence="7 8">
    <name type="scientific">Terasakiispira papahanaumokuakeensis</name>
    <dbReference type="NCBI Taxonomy" id="197479"/>
    <lineage>
        <taxon>Bacteria</taxon>
        <taxon>Pseudomonadati</taxon>
        <taxon>Pseudomonadota</taxon>
        <taxon>Gammaproteobacteria</taxon>
        <taxon>Oceanospirillales</taxon>
        <taxon>Terasakiispira</taxon>
    </lineage>
</organism>
<evidence type="ECO:0000313" key="7">
    <source>
        <dbReference type="EMBL" id="ODC04319.1"/>
    </source>
</evidence>
<feature type="domain" description="Alcohol dehydrogenase iron-type/glycerol dehydrogenase GldA" evidence="5">
    <location>
        <begin position="12"/>
        <end position="181"/>
    </location>
</feature>
<keyword evidence="3" id="KW-0560">Oxidoreductase</keyword>
<dbReference type="InterPro" id="IPR018211">
    <property type="entry name" value="ADH_Fe_CS"/>
</dbReference>
<comment type="cofactor">
    <cofactor evidence="1">
        <name>Fe cation</name>
        <dbReference type="ChEBI" id="CHEBI:24875"/>
    </cofactor>
</comment>
<evidence type="ECO:0000256" key="2">
    <source>
        <dbReference type="ARBA" id="ARBA00007358"/>
    </source>
</evidence>
<dbReference type="FunFam" id="1.20.1090.10:FF:000001">
    <property type="entry name" value="Aldehyde-alcohol dehydrogenase"/>
    <property type="match status" value="1"/>
</dbReference>
<dbReference type="PANTHER" id="PTHR11496">
    <property type="entry name" value="ALCOHOL DEHYDROGENASE"/>
    <property type="match status" value="1"/>
</dbReference>
<comment type="similarity">
    <text evidence="2">Belongs to the iron-containing alcohol dehydrogenase family.</text>
</comment>
<name>A0A1E2VBD1_9GAMM</name>
<dbReference type="SUPFAM" id="SSF56796">
    <property type="entry name" value="Dehydroquinate synthase-like"/>
    <property type="match status" value="1"/>
</dbReference>
<keyword evidence="4" id="KW-0520">NAD</keyword>
<dbReference type="Pfam" id="PF25137">
    <property type="entry name" value="ADH_Fe_C"/>
    <property type="match status" value="1"/>
</dbReference>
<dbReference type="InterPro" id="IPR056798">
    <property type="entry name" value="ADH_Fe_C"/>
</dbReference>
<dbReference type="GO" id="GO:0046872">
    <property type="term" value="F:metal ion binding"/>
    <property type="evidence" value="ECO:0007669"/>
    <property type="project" value="InterPro"/>
</dbReference>
<dbReference type="PROSITE" id="PS51257">
    <property type="entry name" value="PROKAR_LIPOPROTEIN"/>
    <property type="match status" value="1"/>
</dbReference>
<dbReference type="Pfam" id="PF00465">
    <property type="entry name" value="Fe-ADH"/>
    <property type="match status" value="1"/>
</dbReference>
<proteinExistence type="inferred from homology"/>
<dbReference type="OrthoDB" id="9815791at2"/>
<sequence>MPTSHRLVLPRLVELGAGAIAQIAPMLASLGCHRPLIVTDRMMVELAYVARLTEPLEAAGIEYAVFADTQPEPTESSIMAGVEMLRQGLSSGEFDCLIALGGGSPIDSAKAIGVLGSFGGQMRDYKVPRDVSEAGLPLIAIPTTAGTGSEVTRFTIITDDQTDEKMLCAGTAFMPVAALVDFDLTMSVPPRVTADTGIDALTHAIEAYVSRKANLYSDQQALAAMRLIAPNLRTAYHHPEDRAAREAMMLGAHLAGVAFSNASVALVHGMSRPIGAFFHVPHGLSNAMLLPTVTEFSIPSAAERYADCAKAMGVAEAGEDIDMANQRLLAELTALNEELQVPTPAEFGIAEADFMSHLTVMAEQAQASGSPSNNPRQPTIDEMVALYRKVWEARTPGVVA</sequence>
<dbReference type="InterPro" id="IPR001670">
    <property type="entry name" value="ADH_Fe/GldA"/>
</dbReference>
<dbReference type="AlphaFoldDB" id="A0A1E2VBD1"/>
<dbReference type="Gene3D" id="1.20.1090.10">
    <property type="entry name" value="Dehydroquinate synthase-like - alpha domain"/>
    <property type="match status" value="1"/>
</dbReference>
<dbReference type="Gene3D" id="3.40.50.1970">
    <property type="match status" value="1"/>
</dbReference>
<dbReference type="EMBL" id="MDTQ01000001">
    <property type="protein sequence ID" value="ODC04319.1"/>
    <property type="molecule type" value="Genomic_DNA"/>
</dbReference>
<dbReference type="FunFam" id="3.40.50.1970:FF:000003">
    <property type="entry name" value="Alcohol dehydrogenase, iron-containing"/>
    <property type="match status" value="1"/>
</dbReference>
<gene>
    <name evidence="7" type="ORF">BFW38_13030</name>
</gene>
<accession>A0A1E2VBD1</accession>
<dbReference type="STRING" id="197479.BFW38_13030"/>
<evidence type="ECO:0000259" key="5">
    <source>
        <dbReference type="Pfam" id="PF00465"/>
    </source>
</evidence>
<evidence type="ECO:0000259" key="6">
    <source>
        <dbReference type="Pfam" id="PF25137"/>
    </source>
</evidence>
<keyword evidence="8" id="KW-1185">Reference proteome</keyword>
<protein>
    <submittedName>
        <fullName evidence="7">Alcohol dehydrogenase</fullName>
    </submittedName>
</protein>
<dbReference type="RefSeq" id="WP_068999301.1">
    <property type="nucleotide sequence ID" value="NZ_MDTQ01000001.1"/>
</dbReference>